<evidence type="ECO:0000256" key="2">
    <source>
        <dbReference type="PROSITE-ProRule" id="PRU00176"/>
    </source>
</evidence>
<dbReference type="Gene3D" id="1.10.10.790">
    <property type="entry name" value="Surp module"/>
    <property type="match status" value="1"/>
</dbReference>
<dbReference type="PROSITE" id="PS51391">
    <property type="entry name" value="CID"/>
    <property type="match status" value="1"/>
</dbReference>
<dbReference type="SMART" id="SM00648">
    <property type="entry name" value="SWAP"/>
    <property type="match status" value="1"/>
</dbReference>
<feature type="domain" description="CID" evidence="6">
    <location>
        <begin position="542"/>
        <end position="699"/>
    </location>
</feature>
<dbReference type="InterPro" id="IPR006569">
    <property type="entry name" value="CID_dom"/>
</dbReference>
<accession>A0A1D3D2R6</accession>
<dbReference type="InterPro" id="IPR035979">
    <property type="entry name" value="RBD_domain_sf"/>
</dbReference>
<dbReference type="SMART" id="SM00360">
    <property type="entry name" value="RRM"/>
    <property type="match status" value="1"/>
</dbReference>
<organism evidence="7 8">
    <name type="scientific">Cyclospora cayetanensis</name>
    <dbReference type="NCBI Taxonomy" id="88456"/>
    <lineage>
        <taxon>Eukaryota</taxon>
        <taxon>Sar</taxon>
        <taxon>Alveolata</taxon>
        <taxon>Apicomplexa</taxon>
        <taxon>Conoidasida</taxon>
        <taxon>Coccidia</taxon>
        <taxon>Eucoccidiorida</taxon>
        <taxon>Eimeriorina</taxon>
        <taxon>Eimeriidae</taxon>
        <taxon>Cyclospora</taxon>
    </lineage>
</organism>
<dbReference type="InterPro" id="IPR008942">
    <property type="entry name" value="ENTH_VHS"/>
</dbReference>
<dbReference type="Pfam" id="PF01805">
    <property type="entry name" value="Surp"/>
    <property type="match status" value="1"/>
</dbReference>
<proteinExistence type="predicted"/>
<sequence length="985" mass="108984">MPNTNPRQAKKTSTGQPFCVDRMPYPAFSPGSPPFFVASEAQFANSAEQQLPGRKRWQEYTSAGEEAAANLQDKKQAQNATPGEPETARVYQEFLKTFQPEDPTAEKAFVRGGLMNAGSGQTAYENNKAHESLDGVTLPLSSHPSTPRLPSLLKDVNGGSSRPCGLLFMKPIAAYLHRDASLAAFSFHAYALGGVAKGLSVRRKAGASGVRCPLYSRIDLLPTQGVCFFASPDPQESAHAVDVCCCSLALHLGIAVEIKKRQELQGQKRRLYERLNLSRTEEERCALRYQIAALEITEEFLCQQFGKHGVITSVKIMYPRTEEEKRRNRNCGFVSFETRPQAESAKNSLDGKSFYGMVIRIGWGKALRPSFGSTPSGHSAGGFSDSPFPSTGFSPPPAASFSVETPAATPTPAPPPEAELVEVQVPKDRKLKMVIDLLAKYVAEEGHVFEQQVMEKFPPESGRLNFIYEKDSPDSIYYRWRVYAFGQGDTLRAWRLEPFFIYSGGRRWAAPPEKYFQQPAKKKVEAAEERSLRAAARGGERLSAADREELEELLRNITRDRASVCAAMTFCMSHGNCSAEVCSCLTQSLTLPDTALTMRLARTYLLSDLLANSSAQTTHAWTYRHHLEKSLPFIAESWSKVLEDLRMGVGVGGGSPRTQQEQWQGLERALYKMTKLWEAWGVFPPTFLRVRTSQRSAPCLLFLMLLLTVIDLTNPKVDGQPLSENLRPLVAQFPLWLRPAAMEWLLLDRYQLDKLCQQRGLGVLPSRSSSSSSNERRQKQLVQLAQQELYWRLKQEAAEVPLDVLLEAQAAAAAERQAAAAAVVASAAAPQDAVVAPAAEEDPAGAADEGVKQPEEDQQQGDVASEASDIFVFEREEEEQQQEDEDGTAAAAATAAESQQARESDRERMRAIELKVTELQVQLENQGVSKDEISSRCDALRQTLLEEHQAAEEAAQRKAAKTRERSRSPHSHRKKSKASSHVSKA</sequence>
<dbReference type="SMART" id="SM00582">
    <property type="entry name" value="RPR"/>
    <property type="match status" value="1"/>
</dbReference>
<keyword evidence="8" id="KW-1185">Reference proteome</keyword>
<feature type="compositionally biased region" description="Low complexity" evidence="3">
    <location>
        <begin position="381"/>
        <end position="408"/>
    </location>
</feature>
<feature type="region of interest" description="Disordered" evidence="3">
    <location>
        <begin position="834"/>
        <end position="864"/>
    </location>
</feature>
<dbReference type="PANTHER" id="PTHR23140:SF0">
    <property type="entry name" value="U2 SNRNP-ASSOCIATED SURP MOTIF-CONTAINING PROTEIN"/>
    <property type="match status" value="1"/>
</dbReference>
<dbReference type="InterPro" id="IPR035967">
    <property type="entry name" value="SWAP/Surp_sf"/>
</dbReference>
<dbReference type="AlphaFoldDB" id="A0A1D3D2R6"/>
<name>A0A1D3D2R6_9EIME</name>
<feature type="compositionally biased region" description="Basic residues" evidence="3">
    <location>
        <begin position="968"/>
        <end position="985"/>
    </location>
</feature>
<dbReference type="InterPro" id="IPR000504">
    <property type="entry name" value="RRM_dom"/>
</dbReference>
<dbReference type="InParanoid" id="A0A1D3D2R6"/>
<gene>
    <name evidence="7" type="ORF">cyc_04503</name>
</gene>
<feature type="domain" description="RRM" evidence="4">
    <location>
        <begin position="287"/>
        <end position="366"/>
    </location>
</feature>
<dbReference type="PROSITE" id="PS50128">
    <property type="entry name" value="SURP"/>
    <property type="match status" value="1"/>
</dbReference>
<feature type="compositionally biased region" description="Basic and acidic residues" evidence="3">
    <location>
        <begin position="900"/>
        <end position="909"/>
    </location>
</feature>
<evidence type="ECO:0000313" key="8">
    <source>
        <dbReference type="Proteomes" id="UP000095192"/>
    </source>
</evidence>
<feature type="region of interest" description="Disordered" evidence="3">
    <location>
        <begin position="948"/>
        <end position="985"/>
    </location>
</feature>
<dbReference type="Pfam" id="PF00076">
    <property type="entry name" value="RRM_1"/>
    <property type="match status" value="1"/>
</dbReference>
<dbReference type="InterPro" id="IPR000061">
    <property type="entry name" value="Surp"/>
</dbReference>
<feature type="region of interest" description="Disordered" evidence="3">
    <location>
        <begin position="876"/>
        <end position="909"/>
    </location>
</feature>
<dbReference type="SMART" id="SM01115">
    <property type="entry name" value="cwf21"/>
    <property type="match status" value="1"/>
</dbReference>
<feature type="compositionally biased region" description="Low complexity" evidence="3">
    <location>
        <begin position="888"/>
        <end position="899"/>
    </location>
</feature>
<evidence type="ECO:0000259" key="6">
    <source>
        <dbReference type="PROSITE" id="PS51391"/>
    </source>
</evidence>
<dbReference type="Proteomes" id="UP000095192">
    <property type="component" value="Unassembled WGS sequence"/>
</dbReference>
<evidence type="ECO:0000313" key="7">
    <source>
        <dbReference type="EMBL" id="OEH77725.1"/>
    </source>
</evidence>
<evidence type="ECO:0000259" key="4">
    <source>
        <dbReference type="PROSITE" id="PS50102"/>
    </source>
</evidence>
<dbReference type="SUPFAM" id="SSF109905">
    <property type="entry name" value="Surp module (SWAP domain)"/>
    <property type="match status" value="1"/>
</dbReference>
<dbReference type="FunCoup" id="A0A1D3D2R6">
    <property type="interactions" value="339"/>
</dbReference>
<dbReference type="PANTHER" id="PTHR23140">
    <property type="entry name" value="RNA PROCESSING PROTEIN LD23810P"/>
    <property type="match status" value="1"/>
</dbReference>
<evidence type="ECO:0000256" key="3">
    <source>
        <dbReference type="SAM" id="MobiDB-lite"/>
    </source>
</evidence>
<protein>
    <submittedName>
        <fullName evidence="7">RRM domain-containing protein</fullName>
    </submittedName>
</protein>
<dbReference type="SUPFAM" id="SSF54928">
    <property type="entry name" value="RNA-binding domain, RBD"/>
    <property type="match status" value="1"/>
</dbReference>
<dbReference type="GO" id="GO:0003723">
    <property type="term" value="F:RNA binding"/>
    <property type="evidence" value="ECO:0007669"/>
    <property type="project" value="UniProtKB-UniRule"/>
</dbReference>
<keyword evidence="1 2" id="KW-0694">RNA-binding</keyword>
<dbReference type="Gene3D" id="6.10.140.420">
    <property type="match status" value="1"/>
</dbReference>
<dbReference type="VEuPathDB" id="ToxoDB:LOC34621029"/>
<evidence type="ECO:0000256" key="1">
    <source>
        <dbReference type="ARBA" id="ARBA00022884"/>
    </source>
</evidence>
<comment type="caution">
    <text evidence="7">The sequence shown here is derived from an EMBL/GenBank/DDBJ whole genome shotgun (WGS) entry which is preliminary data.</text>
</comment>
<dbReference type="InterPro" id="IPR012677">
    <property type="entry name" value="Nucleotide-bd_a/b_plait_sf"/>
</dbReference>
<feature type="compositionally biased region" description="Acidic residues" evidence="3">
    <location>
        <begin position="876"/>
        <end position="887"/>
    </location>
</feature>
<feature type="compositionally biased region" description="Basic and acidic residues" evidence="3">
    <location>
        <begin position="948"/>
        <end position="967"/>
    </location>
</feature>
<feature type="domain" description="SURP motif" evidence="5">
    <location>
        <begin position="434"/>
        <end position="477"/>
    </location>
</feature>
<dbReference type="Gene3D" id="1.25.40.90">
    <property type="match status" value="1"/>
</dbReference>
<dbReference type="PROSITE" id="PS50102">
    <property type="entry name" value="RRM"/>
    <property type="match status" value="1"/>
</dbReference>
<evidence type="ECO:0000259" key="5">
    <source>
        <dbReference type="PROSITE" id="PS50128"/>
    </source>
</evidence>
<dbReference type="Gene3D" id="3.30.70.330">
    <property type="match status" value="1"/>
</dbReference>
<dbReference type="Pfam" id="PF08312">
    <property type="entry name" value="cwf21"/>
    <property type="match status" value="1"/>
</dbReference>
<dbReference type="GO" id="GO:0006396">
    <property type="term" value="P:RNA processing"/>
    <property type="evidence" value="ECO:0007669"/>
    <property type="project" value="InterPro"/>
</dbReference>
<feature type="compositionally biased region" description="Low complexity" evidence="3">
    <location>
        <begin position="834"/>
        <end position="848"/>
    </location>
</feature>
<dbReference type="VEuPathDB" id="ToxoDB:cyc_04503"/>
<dbReference type="InterPro" id="IPR013170">
    <property type="entry name" value="mRNA_splic_Cwf21_dom"/>
</dbReference>
<feature type="region of interest" description="Disordered" evidence="3">
    <location>
        <begin position="374"/>
        <end position="417"/>
    </location>
</feature>
<dbReference type="CDD" id="cd21372">
    <property type="entry name" value="cwf21_CWC21-like"/>
    <property type="match status" value="1"/>
</dbReference>
<dbReference type="InterPro" id="IPR051485">
    <property type="entry name" value="SR-CTD_assoc_factor"/>
</dbReference>
<reference evidence="7 8" key="1">
    <citation type="journal article" date="2016" name="BMC Genomics">
        <title>Comparative genomics reveals Cyclospora cayetanensis possesses coccidia-like metabolism and invasion components but unique surface antigens.</title>
        <authorList>
            <person name="Liu S."/>
            <person name="Wang L."/>
            <person name="Zheng H."/>
            <person name="Xu Z."/>
            <person name="Roellig D.M."/>
            <person name="Li N."/>
            <person name="Frace M.A."/>
            <person name="Tang K."/>
            <person name="Arrowood M.J."/>
            <person name="Moss D.M."/>
            <person name="Zhang L."/>
            <person name="Feng Y."/>
            <person name="Xiao L."/>
        </authorList>
    </citation>
    <scope>NUCLEOTIDE SEQUENCE [LARGE SCALE GENOMIC DNA]</scope>
    <source>
        <strain evidence="7 8">CHN_HEN01</strain>
    </source>
</reference>
<dbReference type="EMBL" id="JROU02000997">
    <property type="protein sequence ID" value="OEH77725.1"/>
    <property type="molecule type" value="Genomic_DNA"/>
</dbReference>
<dbReference type="GO" id="GO:0005634">
    <property type="term" value="C:nucleus"/>
    <property type="evidence" value="ECO:0007669"/>
    <property type="project" value="TreeGrafter"/>
</dbReference>